<proteinExistence type="predicted"/>
<comment type="caution">
    <text evidence="1">The sequence shown here is derived from an EMBL/GenBank/DDBJ whole genome shotgun (WGS) entry which is preliminary data.</text>
</comment>
<reference evidence="1" key="1">
    <citation type="submission" date="2023-04" db="EMBL/GenBank/DDBJ databases">
        <title>Draft Genome sequencing of Naganishia species isolated from polar environments using Oxford Nanopore Technology.</title>
        <authorList>
            <person name="Leo P."/>
            <person name="Venkateswaran K."/>
        </authorList>
    </citation>
    <scope>NUCLEOTIDE SEQUENCE</scope>
    <source>
        <strain evidence="1">MNA-CCFEE 5261</strain>
    </source>
</reference>
<sequence>MKFARYLEDNCTPEWKRAYIDYRKLKKCIKAIQQRQLSGEAPGKITEADIPDSDEHQQDEGRGSISSHERSLRDSDVEGRDPIRNGIQPGRTVSACEGRTSIDVDNDDVDDDDDDDDDDDEDTGPYAFPPPKKTIKSEDLAKGESPKSRWLQNRKAELEGKLASPRLSIPASSPAESQSGIRPGYGSMGRTPPMNRHRAPSPPVLILPEPSNPETNTSNEKEDGSPQTEQTHNTESGSTHSATPLATKGKKHLHWNSSRTDGDDVTRDADDEGEGRAASGSQSASGSGRDSSSGDEDRHMPAPKAFKSPRLLGMSPSLSNKSPKIFGGKGNENAVGLTRNDSNRRTLSSAGGMAPRYPETIQVLYKICYADERRFFTVLDGELEKVEAFYHDRESDAIRRSHQLKAQLRELAEHRRIFHEAEVERNKNGVRKYLSTPKQIAQEMQKRVPFGSTVNLDVNNNNKVHEDPDMNGGGGSQGSDFAKQRNNSQEEADSEREQILKEFDPEKYQRYKKKLKLAVMEHYKELEILKNYRILNLTGFKKALKKFEKTAKVGRLRQRA</sequence>
<keyword evidence="2" id="KW-1185">Reference proteome</keyword>
<accession>A0ACC2V9U4</accession>
<gene>
    <name evidence="1" type="ORF">QFC19_007457</name>
</gene>
<evidence type="ECO:0000313" key="2">
    <source>
        <dbReference type="Proteomes" id="UP001241377"/>
    </source>
</evidence>
<dbReference type="Proteomes" id="UP001241377">
    <property type="component" value="Unassembled WGS sequence"/>
</dbReference>
<dbReference type="EMBL" id="JASBWR010000099">
    <property type="protein sequence ID" value="KAJ9095744.1"/>
    <property type="molecule type" value="Genomic_DNA"/>
</dbReference>
<name>A0ACC2V9U4_9TREE</name>
<evidence type="ECO:0000313" key="1">
    <source>
        <dbReference type="EMBL" id="KAJ9095744.1"/>
    </source>
</evidence>
<protein>
    <submittedName>
        <fullName evidence="1">Uncharacterized protein</fullName>
    </submittedName>
</protein>
<organism evidence="1 2">
    <name type="scientific">Naganishia cerealis</name>
    <dbReference type="NCBI Taxonomy" id="610337"/>
    <lineage>
        <taxon>Eukaryota</taxon>
        <taxon>Fungi</taxon>
        <taxon>Dikarya</taxon>
        <taxon>Basidiomycota</taxon>
        <taxon>Agaricomycotina</taxon>
        <taxon>Tremellomycetes</taxon>
        <taxon>Filobasidiales</taxon>
        <taxon>Filobasidiaceae</taxon>
        <taxon>Naganishia</taxon>
    </lineage>
</organism>